<dbReference type="PANTHER" id="PTHR24189:SF50">
    <property type="entry name" value="ANKYRIN REPEAT AND SOCS BOX PROTEIN 2"/>
    <property type="match status" value="1"/>
</dbReference>
<protein>
    <submittedName>
        <fullName evidence="3">Uncharacterized protein</fullName>
    </submittedName>
</protein>
<proteinExistence type="predicted"/>
<dbReference type="PROSITE" id="PS50088">
    <property type="entry name" value="ANK_REPEAT"/>
    <property type="match status" value="1"/>
</dbReference>
<reference evidence="3" key="1">
    <citation type="submission" date="2018-10" db="EMBL/GenBank/DDBJ databases">
        <title>Hidden diversity of soil giant viruses.</title>
        <authorList>
            <person name="Schulz F."/>
            <person name="Alteio L."/>
            <person name="Goudeau D."/>
            <person name="Ryan E.M."/>
            <person name="Malmstrom R.R."/>
            <person name="Blanchard J."/>
            <person name="Woyke T."/>
        </authorList>
    </citation>
    <scope>NUCLEOTIDE SEQUENCE</scope>
    <source>
        <strain evidence="3">FNV1</strain>
    </source>
</reference>
<name>A0A3G5A213_9VIRU</name>
<sequence>MSEHEFIKLAYARDDDKCVAYVNANSDFHKTEIYYNFAGDISPLMVACIHGLAKTVTALLNQNADVNYTDKHGTNAMIYSCCCSDKSYTLNIIKQLVAHNADVNHKNHYNNSALLLADSCNITDVGQYLIQLSLNNDAEDNNKITSCNLTDLIDKYIDNKRHPFCMFTSTGYFVPSIRKRYCEVIKHAVDDVSENNMLAVSFRTTYVIQLVDLIAAYII</sequence>
<gene>
    <name evidence="3" type="ORF">Faunusvirus20_12</name>
</gene>
<keyword evidence="1" id="KW-0677">Repeat</keyword>
<dbReference type="EMBL" id="MK072151">
    <property type="protein sequence ID" value="AYV79529.1"/>
    <property type="molecule type" value="Genomic_DNA"/>
</dbReference>
<dbReference type="Gene3D" id="1.25.40.20">
    <property type="entry name" value="Ankyrin repeat-containing domain"/>
    <property type="match status" value="1"/>
</dbReference>
<dbReference type="InterPro" id="IPR050745">
    <property type="entry name" value="Multifunctional_regulatory"/>
</dbReference>
<organism evidence="3">
    <name type="scientific">Faunusvirus sp</name>
    <dbReference type="NCBI Taxonomy" id="2487766"/>
    <lineage>
        <taxon>Viruses</taxon>
        <taxon>Varidnaviria</taxon>
        <taxon>Bamfordvirae</taxon>
        <taxon>Nucleocytoviricota</taxon>
        <taxon>Megaviricetes</taxon>
        <taxon>Imitervirales</taxon>
        <taxon>Mimiviridae</taxon>
    </lineage>
</organism>
<keyword evidence="2" id="KW-0040">ANK repeat</keyword>
<evidence type="ECO:0000256" key="1">
    <source>
        <dbReference type="ARBA" id="ARBA00022737"/>
    </source>
</evidence>
<dbReference type="PANTHER" id="PTHR24189">
    <property type="entry name" value="MYOTROPHIN"/>
    <property type="match status" value="1"/>
</dbReference>
<evidence type="ECO:0000256" key="2">
    <source>
        <dbReference type="ARBA" id="ARBA00023043"/>
    </source>
</evidence>
<dbReference type="Pfam" id="PF12796">
    <property type="entry name" value="Ank_2"/>
    <property type="match status" value="1"/>
</dbReference>
<dbReference type="InterPro" id="IPR002110">
    <property type="entry name" value="Ankyrin_rpt"/>
</dbReference>
<accession>A0A3G5A213</accession>
<dbReference type="SUPFAM" id="SSF48403">
    <property type="entry name" value="Ankyrin repeat"/>
    <property type="match status" value="1"/>
</dbReference>
<dbReference type="SMART" id="SM00248">
    <property type="entry name" value="ANK"/>
    <property type="match status" value="2"/>
</dbReference>
<evidence type="ECO:0000313" key="3">
    <source>
        <dbReference type="EMBL" id="AYV79529.1"/>
    </source>
</evidence>
<dbReference type="InterPro" id="IPR036770">
    <property type="entry name" value="Ankyrin_rpt-contain_sf"/>
</dbReference>